<organism evidence="1 2">
    <name type="scientific">Trifolium medium</name>
    <dbReference type="NCBI Taxonomy" id="97028"/>
    <lineage>
        <taxon>Eukaryota</taxon>
        <taxon>Viridiplantae</taxon>
        <taxon>Streptophyta</taxon>
        <taxon>Embryophyta</taxon>
        <taxon>Tracheophyta</taxon>
        <taxon>Spermatophyta</taxon>
        <taxon>Magnoliopsida</taxon>
        <taxon>eudicotyledons</taxon>
        <taxon>Gunneridae</taxon>
        <taxon>Pentapetalae</taxon>
        <taxon>rosids</taxon>
        <taxon>fabids</taxon>
        <taxon>Fabales</taxon>
        <taxon>Fabaceae</taxon>
        <taxon>Papilionoideae</taxon>
        <taxon>50 kb inversion clade</taxon>
        <taxon>NPAAA clade</taxon>
        <taxon>Hologalegina</taxon>
        <taxon>IRL clade</taxon>
        <taxon>Trifolieae</taxon>
        <taxon>Trifolium</taxon>
    </lineage>
</organism>
<accession>A0A392TMG3</accession>
<evidence type="ECO:0000313" key="1">
    <source>
        <dbReference type="EMBL" id="MCI61326.1"/>
    </source>
</evidence>
<reference evidence="1 2" key="1">
    <citation type="journal article" date="2018" name="Front. Plant Sci.">
        <title>Red Clover (Trifolium pratense) and Zigzag Clover (T. medium) - A Picture of Genomic Similarities and Differences.</title>
        <authorList>
            <person name="Dluhosova J."/>
            <person name="Istvanek J."/>
            <person name="Nedelnik J."/>
            <person name="Repkova J."/>
        </authorList>
    </citation>
    <scope>NUCLEOTIDE SEQUENCE [LARGE SCALE GENOMIC DNA]</scope>
    <source>
        <strain evidence="2">cv. 10/8</strain>
        <tissue evidence="1">Leaf</tissue>
    </source>
</reference>
<evidence type="ECO:0000313" key="2">
    <source>
        <dbReference type="Proteomes" id="UP000265520"/>
    </source>
</evidence>
<dbReference type="Proteomes" id="UP000265520">
    <property type="component" value="Unassembled WGS sequence"/>
</dbReference>
<comment type="caution">
    <text evidence="1">The sequence shown here is derived from an EMBL/GenBank/DDBJ whole genome shotgun (WGS) entry which is preliminary data.</text>
</comment>
<name>A0A392TMG3_9FABA</name>
<dbReference type="AlphaFoldDB" id="A0A392TMG3"/>
<dbReference type="EMBL" id="LXQA010597807">
    <property type="protein sequence ID" value="MCI61326.1"/>
    <property type="molecule type" value="Genomic_DNA"/>
</dbReference>
<feature type="non-terminal residue" evidence="1">
    <location>
        <position position="70"/>
    </location>
</feature>
<protein>
    <submittedName>
        <fullName evidence="1">Uncharacterized protein</fullName>
    </submittedName>
</protein>
<sequence length="70" mass="7900">MVAYKLLLPPEAKIHPVFHCPVLKPFHHNPDTPIPVATLPPHSIDNQPIITPLVILDTRWTQTAVPRKEV</sequence>
<proteinExistence type="predicted"/>
<keyword evidence="2" id="KW-1185">Reference proteome</keyword>